<evidence type="ECO:0000259" key="1">
    <source>
        <dbReference type="Pfam" id="PF13474"/>
    </source>
</evidence>
<evidence type="ECO:0000313" key="2">
    <source>
        <dbReference type="EMBL" id="CRZ18029.1"/>
    </source>
</evidence>
<evidence type="ECO:0000313" key="3">
    <source>
        <dbReference type="Proteomes" id="UP000199147"/>
    </source>
</evidence>
<dbReference type="EMBL" id="CWKH01000003">
    <property type="protein sequence ID" value="CRZ18029.1"/>
    <property type="molecule type" value="Genomic_DNA"/>
</dbReference>
<name>A0A0H5S9K4_9MYCO</name>
<proteinExistence type="predicted"/>
<dbReference type="STRING" id="146018.BN2156_04930"/>
<protein>
    <submittedName>
        <fullName evidence="2">SnoaL-like domain protein</fullName>
    </submittedName>
</protein>
<sequence>MSDSTDPMAAVRRYIDAFNNGDADAMAAVCADPMQILDGMAPHVWQGPRATQDWWRDVLTEGQHLGASGYRITLDEPRHVDVNGDCGYVVVPATMTFDLKGQTVVQTGGVFTVALRDGADGWRLSAWAWAKGTNSPA</sequence>
<reference evidence="3" key="1">
    <citation type="submission" date="2015-07" db="EMBL/GenBank/DDBJ databases">
        <authorList>
            <person name="Urmite Genomes"/>
        </authorList>
    </citation>
    <scope>NUCLEOTIDE SEQUENCE [LARGE SCALE GENOMIC DNA]</scope>
    <source>
        <strain evidence="3">type strain: ATCC 49404</strain>
    </source>
</reference>
<gene>
    <name evidence="2" type="ORF">BN2156_04930</name>
</gene>
<accession>A0A0H5S9K4</accession>
<dbReference type="AlphaFoldDB" id="A0A0H5S9K4"/>
<dbReference type="InterPro" id="IPR032710">
    <property type="entry name" value="NTF2-like_dom_sf"/>
</dbReference>
<dbReference type="OrthoDB" id="119950at2"/>
<dbReference type="Proteomes" id="UP000199147">
    <property type="component" value="Unassembled WGS sequence"/>
</dbReference>
<dbReference type="Gene3D" id="3.10.450.50">
    <property type="match status" value="1"/>
</dbReference>
<dbReference type="Pfam" id="PF13474">
    <property type="entry name" value="SnoaL_3"/>
    <property type="match status" value="1"/>
</dbReference>
<organism evidence="2 3">
    <name type="scientific">Mycolicibacterium neworleansense</name>
    <dbReference type="NCBI Taxonomy" id="146018"/>
    <lineage>
        <taxon>Bacteria</taxon>
        <taxon>Bacillati</taxon>
        <taxon>Actinomycetota</taxon>
        <taxon>Actinomycetes</taxon>
        <taxon>Mycobacteriales</taxon>
        <taxon>Mycobacteriaceae</taxon>
        <taxon>Mycolicibacterium</taxon>
    </lineage>
</organism>
<keyword evidence="3" id="KW-1185">Reference proteome</keyword>
<feature type="domain" description="SnoaL-like" evidence="1">
    <location>
        <begin position="9"/>
        <end position="125"/>
    </location>
</feature>
<dbReference type="RefSeq" id="WP_090517646.1">
    <property type="nucleotide sequence ID" value="NZ_CWKH01000003.1"/>
</dbReference>
<dbReference type="SUPFAM" id="SSF54427">
    <property type="entry name" value="NTF2-like"/>
    <property type="match status" value="1"/>
</dbReference>
<dbReference type="InterPro" id="IPR037401">
    <property type="entry name" value="SnoaL-like"/>
</dbReference>